<keyword evidence="1" id="KW-0472">Membrane</keyword>
<feature type="transmembrane region" description="Helical" evidence="1">
    <location>
        <begin position="397"/>
        <end position="419"/>
    </location>
</feature>
<comment type="caution">
    <text evidence="2">The sequence shown here is derived from an EMBL/GenBank/DDBJ whole genome shotgun (WGS) entry which is preliminary data.</text>
</comment>
<feature type="transmembrane region" description="Helical" evidence="1">
    <location>
        <begin position="39"/>
        <end position="57"/>
    </location>
</feature>
<sequence>MVKPARLVAVGVLALSLLTIPTIINLLTDQAPEWLKSPLLLLSILVVAFAVVAADAVRQGRQTGGGPVGKDGLYAERLISGIRRTLDEMDRGSIAAEAGVQLGELARLPLPLRAGNDGITGAADLIRTVGTERGGFSVVVVGEPGSGKSTLLRDVGWHLVEEADRLRRSGEEAVVPVPVDAGTWRGETELEVHLRETLRAHAIPPGVTDRWLDEGTLYLLVDNLGWLPATRRRKVIEELNTFRDRYPAIGMLVCANEDDQTDALGLRTVNVEPVSREQVLLHLDRAASTHQELRDVAAGSGALVEVLRNRLFLTAALLAFPDRGGSRVVRSAHEDPREAIIWAYVASMVARDPGLTEPESFLGRLSWIAKQLERMGTFYFHDYLVSGWLPGKGRRRVVGILIGVLLGLVQAAATAVILVPRHQTVGFAVAAGLFLLSVGVRLPDWPATTEPVHTFRLRGSWSVREFRRGFRRPIGFVTIACTLFDLYHLWGHVPGWAAYDAAQRRQVLVFALVAVLAVSGLGFVQGWTLEAVDTQKWAASMEPRPFGRYLIRVLRWAAIGAVAVGAGAVLVLATAWLIMHWGEPVNLRPAAGEGLLVAAVVFVVVLVTLLGVRVEIAVVEALLRDDGLIPEDLPGFLGRAARLSLLQRTGGGEFAFSHQILRYYFASREA</sequence>
<evidence type="ECO:0000313" key="3">
    <source>
        <dbReference type="Proteomes" id="UP000590749"/>
    </source>
</evidence>
<accession>A0A7W5FJ40</accession>
<evidence type="ECO:0000313" key="2">
    <source>
        <dbReference type="EMBL" id="MBB3100316.1"/>
    </source>
</evidence>
<dbReference type="Proteomes" id="UP000590749">
    <property type="component" value="Unassembled WGS sequence"/>
</dbReference>
<reference evidence="2 3" key="1">
    <citation type="submission" date="2020-08" db="EMBL/GenBank/DDBJ databases">
        <title>Genomic Encyclopedia of Type Strains, Phase III (KMG-III): the genomes of soil and plant-associated and newly described type strains.</title>
        <authorList>
            <person name="Whitman W."/>
        </authorList>
    </citation>
    <scope>NUCLEOTIDE SEQUENCE [LARGE SCALE GENOMIC DNA]</scope>
    <source>
        <strain evidence="2 3">CECT 3287</strain>
    </source>
</reference>
<feature type="transmembrane region" description="Helical" evidence="1">
    <location>
        <begin position="553"/>
        <end position="578"/>
    </location>
</feature>
<proteinExistence type="predicted"/>
<feature type="transmembrane region" description="Helical" evidence="1">
    <location>
        <begin position="474"/>
        <end position="490"/>
    </location>
</feature>
<dbReference type="RefSeq" id="WP_183226368.1">
    <property type="nucleotide sequence ID" value="NZ_BMPW01000025.1"/>
</dbReference>
<dbReference type="SUPFAM" id="SSF52540">
    <property type="entry name" value="P-loop containing nucleoside triphosphate hydrolases"/>
    <property type="match status" value="1"/>
</dbReference>
<keyword evidence="1" id="KW-0812">Transmembrane</keyword>
<keyword evidence="1" id="KW-1133">Transmembrane helix</keyword>
<feature type="transmembrane region" description="Helical" evidence="1">
    <location>
        <begin position="510"/>
        <end position="532"/>
    </location>
</feature>
<name>A0A7W5FJ40_9ACTN</name>
<organism evidence="2 3">
    <name type="scientific">Actinoplanes campanulatus</name>
    <dbReference type="NCBI Taxonomy" id="113559"/>
    <lineage>
        <taxon>Bacteria</taxon>
        <taxon>Bacillati</taxon>
        <taxon>Actinomycetota</taxon>
        <taxon>Actinomycetes</taxon>
        <taxon>Micromonosporales</taxon>
        <taxon>Micromonosporaceae</taxon>
        <taxon>Actinoplanes</taxon>
    </lineage>
</organism>
<evidence type="ECO:0008006" key="4">
    <source>
        <dbReference type="Google" id="ProtNLM"/>
    </source>
</evidence>
<feature type="transmembrane region" description="Helical" evidence="1">
    <location>
        <begin position="425"/>
        <end position="442"/>
    </location>
</feature>
<dbReference type="Gene3D" id="3.40.50.300">
    <property type="entry name" value="P-loop containing nucleotide triphosphate hydrolases"/>
    <property type="match status" value="1"/>
</dbReference>
<dbReference type="InterPro" id="IPR027417">
    <property type="entry name" value="P-loop_NTPase"/>
</dbReference>
<dbReference type="EMBL" id="JACHXF010000024">
    <property type="protein sequence ID" value="MBB3100316.1"/>
    <property type="molecule type" value="Genomic_DNA"/>
</dbReference>
<dbReference type="AlphaFoldDB" id="A0A7W5FJ40"/>
<evidence type="ECO:0000256" key="1">
    <source>
        <dbReference type="SAM" id="Phobius"/>
    </source>
</evidence>
<protein>
    <recommendedName>
        <fullName evidence="4">NACHT domain-containing protein</fullName>
    </recommendedName>
</protein>
<keyword evidence="3" id="KW-1185">Reference proteome</keyword>
<gene>
    <name evidence="2" type="ORF">FHR83_008038</name>
</gene>
<feature type="transmembrane region" description="Helical" evidence="1">
    <location>
        <begin position="590"/>
        <end position="612"/>
    </location>
</feature>
<feature type="transmembrane region" description="Helical" evidence="1">
    <location>
        <begin position="7"/>
        <end position="27"/>
    </location>
</feature>